<dbReference type="Proteomes" id="UP000683310">
    <property type="component" value="Chromosome"/>
</dbReference>
<dbReference type="SUPFAM" id="SSF47413">
    <property type="entry name" value="lambda repressor-like DNA-binding domains"/>
    <property type="match status" value="1"/>
</dbReference>
<dbReference type="InterPro" id="IPR001387">
    <property type="entry name" value="Cro/C1-type_HTH"/>
</dbReference>
<dbReference type="PROSITE" id="PS50943">
    <property type="entry name" value="HTH_CROC1"/>
    <property type="match status" value="1"/>
</dbReference>
<dbReference type="PANTHER" id="PTHR35010">
    <property type="entry name" value="BLL4672 PROTEIN-RELATED"/>
    <property type="match status" value="1"/>
</dbReference>
<dbReference type="InterPro" id="IPR010982">
    <property type="entry name" value="Lambda_DNA-bd_dom_sf"/>
</dbReference>
<keyword evidence="3" id="KW-1185">Reference proteome</keyword>
<evidence type="ECO:0000313" key="2">
    <source>
        <dbReference type="EMBL" id="QVI23344.1"/>
    </source>
</evidence>
<dbReference type="CDD" id="cd00093">
    <property type="entry name" value="HTH_XRE"/>
    <property type="match status" value="1"/>
</dbReference>
<organism evidence="2 3">
    <name type="scientific">Nocardia tengchongensis</name>
    <dbReference type="NCBI Taxonomy" id="2055889"/>
    <lineage>
        <taxon>Bacteria</taxon>
        <taxon>Bacillati</taxon>
        <taxon>Actinomycetota</taxon>
        <taxon>Actinomycetes</taxon>
        <taxon>Mycobacteriales</taxon>
        <taxon>Nocardiaceae</taxon>
        <taxon>Nocardia</taxon>
    </lineage>
</organism>
<proteinExistence type="predicted"/>
<name>A0ABX8CTW4_9NOCA</name>
<evidence type="ECO:0000313" key="3">
    <source>
        <dbReference type="Proteomes" id="UP000683310"/>
    </source>
</evidence>
<feature type="domain" description="HTH cro/C1-type" evidence="1">
    <location>
        <begin position="19"/>
        <end position="72"/>
    </location>
</feature>
<dbReference type="Gene3D" id="1.10.260.40">
    <property type="entry name" value="lambda repressor-like DNA-binding domains"/>
    <property type="match status" value="1"/>
</dbReference>
<accession>A0ABX8CTW4</accession>
<gene>
    <name evidence="2" type="ORF">KHQ06_10875</name>
</gene>
<dbReference type="Gene3D" id="3.30.450.180">
    <property type="match status" value="1"/>
</dbReference>
<dbReference type="Pfam" id="PF17765">
    <property type="entry name" value="MLTR_LBD"/>
    <property type="match status" value="1"/>
</dbReference>
<protein>
    <submittedName>
        <fullName evidence="2">Helix-turn-helix domain-containing protein</fullName>
    </submittedName>
</protein>
<dbReference type="Pfam" id="PF01381">
    <property type="entry name" value="HTH_3"/>
    <property type="match status" value="1"/>
</dbReference>
<dbReference type="EMBL" id="CP074371">
    <property type="protein sequence ID" value="QVI23344.1"/>
    <property type="molecule type" value="Genomic_DNA"/>
</dbReference>
<reference evidence="2 3" key="1">
    <citation type="submission" date="2021-04" db="EMBL/GenBank/DDBJ databases">
        <title>Nocardia tengchongensis.</title>
        <authorList>
            <person name="Zhuang k."/>
            <person name="Ran Y."/>
            <person name="Li W."/>
        </authorList>
    </citation>
    <scope>NUCLEOTIDE SEQUENCE [LARGE SCALE GENOMIC DNA]</scope>
    <source>
        <strain evidence="2 3">CFH S0057</strain>
    </source>
</reference>
<evidence type="ECO:0000259" key="1">
    <source>
        <dbReference type="PROSITE" id="PS50943"/>
    </source>
</evidence>
<dbReference type="SMART" id="SM00530">
    <property type="entry name" value="HTH_XRE"/>
    <property type="match status" value="1"/>
</dbReference>
<dbReference type="InterPro" id="IPR041413">
    <property type="entry name" value="MLTR_LBD"/>
</dbReference>
<sequence>MVFAELHRALEQPMLGMFMRYRREQLGLTQDDVARRMFVSLSLYRKLENGERAMTPDRLADWSRAMDAPPWLLRKMASLALPMVSAVEAGVWPPALRAEDIEHLEALPFPAFYHRTPEYEILAANQAAREAFPWLLPTHADAERPANVIEQMMTEPIAREVLINWELIVHRLLFILRVNAPGTVNPERLAQIIETCRVNPEFERFWTTDLSEDEFNDSLVLVRDPETGGQLALTMRSYNAWHPDNCPYQLFVLTPRADPTPSVSAPIRATSAG</sequence>